<sequence length="147" mass="16863">MESVAFKLSRHTIDRLEALARDEDVSLGQIIRAAIDRDLRRRDEQRFPERVEERLLAPIRARVTEDFLAADTWRTLKQRLVDKGYALRQSGGGLALHDLVSGRFLCRTSEIGFGYPALMKRFCEPFPGHTHTWIIDKLGEVPLYAKG</sequence>
<dbReference type="AlphaFoldDB" id="A0A5D0R9S2"/>
<dbReference type="Proteomes" id="UP000322080">
    <property type="component" value="Unassembled WGS sequence"/>
</dbReference>
<reference evidence="1 2" key="1">
    <citation type="submission" date="2019-08" db="EMBL/GenBank/DDBJ databases">
        <title>Identification of a novel species of the genus Boseongicola.</title>
        <authorList>
            <person name="Zhang X.-Q."/>
        </authorList>
    </citation>
    <scope>NUCLEOTIDE SEQUENCE [LARGE SCALE GENOMIC DNA]</scope>
    <source>
        <strain evidence="1 2">HY14</strain>
    </source>
</reference>
<organism evidence="1 2">
    <name type="scientific">Maritimibacter fusiformis</name>
    <dbReference type="NCBI Taxonomy" id="2603819"/>
    <lineage>
        <taxon>Bacteria</taxon>
        <taxon>Pseudomonadati</taxon>
        <taxon>Pseudomonadota</taxon>
        <taxon>Alphaproteobacteria</taxon>
        <taxon>Rhodobacterales</taxon>
        <taxon>Roseobacteraceae</taxon>
        <taxon>Maritimibacter</taxon>
    </lineage>
</organism>
<dbReference type="GO" id="GO:0006355">
    <property type="term" value="P:regulation of DNA-templated transcription"/>
    <property type="evidence" value="ECO:0007669"/>
    <property type="project" value="InterPro"/>
</dbReference>
<keyword evidence="2" id="KW-1185">Reference proteome</keyword>
<accession>A0A5D0R9S2</accession>
<name>A0A5D0R9S2_9RHOB</name>
<proteinExistence type="predicted"/>
<dbReference type="EMBL" id="VSIY01000015">
    <property type="protein sequence ID" value="TYB77635.1"/>
    <property type="molecule type" value="Genomic_DNA"/>
</dbReference>
<evidence type="ECO:0000313" key="2">
    <source>
        <dbReference type="Proteomes" id="UP000322080"/>
    </source>
</evidence>
<evidence type="ECO:0000313" key="1">
    <source>
        <dbReference type="EMBL" id="TYB77635.1"/>
    </source>
</evidence>
<comment type="caution">
    <text evidence="1">The sequence shown here is derived from an EMBL/GenBank/DDBJ whole genome shotgun (WGS) entry which is preliminary data.</text>
</comment>
<gene>
    <name evidence="1" type="ORF">FVF75_15345</name>
</gene>
<dbReference type="RefSeq" id="WP_148379587.1">
    <property type="nucleotide sequence ID" value="NZ_VSIY01000015.1"/>
</dbReference>
<protein>
    <submittedName>
        <fullName evidence="1">Ribbon-helix-helix protein, CopG family</fullName>
    </submittedName>
</protein>